<dbReference type="InterPro" id="IPR033714">
    <property type="entry name" value="tRNA_bind_bactPheRS"/>
</dbReference>
<comment type="cofactor">
    <cofactor evidence="15">
        <name>Mg(2+)</name>
        <dbReference type="ChEBI" id="CHEBI:18420"/>
    </cofactor>
    <text evidence="15">Binds 2 magnesium ions per tetramer.</text>
</comment>
<comment type="subcellular location">
    <subcellularLocation>
        <location evidence="1 15">Cytoplasm</location>
    </subcellularLocation>
</comment>
<dbReference type="InterPro" id="IPR005121">
    <property type="entry name" value="Fdx_antiC-bd"/>
</dbReference>
<evidence type="ECO:0000256" key="10">
    <source>
        <dbReference type="ARBA" id="ARBA00022842"/>
    </source>
</evidence>
<comment type="subunit">
    <text evidence="3 15">Tetramer of two alpha and two beta subunits.</text>
</comment>
<dbReference type="InterPro" id="IPR005147">
    <property type="entry name" value="tRNA_synthase_B5-dom"/>
</dbReference>
<dbReference type="Gene3D" id="2.40.50.140">
    <property type="entry name" value="Nucleic acid-binding proteins"/>
    <property type="match status" value="1"/>
</dbReference>
<dbReference type="SUPFAM" id="SSF56037">
    <property type="entry name" value="PheT/TilS domain"/>
    <property type="match status" value="1"/>
</dbReference>
<dbReference type="InterPro" id="IPR012340">
    <property type="entry name" value="NA-bd_OB-fold"/>
</dbReference>
<feature type="binding site" evidence="15">
    <location>
        <position position="456"/>
    </location>
    <ligand>
        <name>Mg(2+)</name>
        <dbReference type="ChEBI" id="CHEBI:18420"/>
        <note>shared with alpha subunit</note>
    </ligand>
</feature>
<dbReference type="PROSITE" id="PS50886">
    <property type="entry name" value="TRBD"/>
    <property type="match status" value="1"/>
</dbReference>
<dbReference type="HAMAP" id="MF_00283">
    <property type="entry name" value="Phe_tRNA_synth_beta1"/>
    <property type="match status" value="1"/>
</dbReference>
<dbReference type="GO" id="GO:0000287">
    <property type="term" value="F:magnesium ion binding"/>
    <property type="evidence" value="ECO:0007669"/>
    <property type="project" value="UniProtKB-UniRule"/>
</dbReference>
<dbReference type="Proteomes" id="UP000194457">
    <property type="component" value="Chromosome"/>
</dbReference>
<dbReference type="GO" id="GO:0004826">
    <property type="term" value="F:phenylalanine-tRNA ligase activity"/>
    <property type="evidence" value="ECO:0007669"/>
    <property type="project" value="UniProtKB-UniRule"/>
</dbReference>
<dbReference type="Gene3D" id="3.30.70.380">
    <property type="entry name" value="Ferrodoxin-fold anticodon-binding domain"/>
    <property type="match status" value="1"/>
</dbReference>
<dbReference type="GO" id="GO:0000049">
    <property type="term" value="F:tRNA binding"/>
    <property type="evidence" value="ECO:0007669"/>
    <property type="project" value="UniProtKB-UniRule"/>
</dbReference>
<dbReference type="PROSITE" id="PS51447">
    <property type="entry name" value="FDX_ACB"/>
    <property type="match status" value="1"/>
</dbReference>
<dbReference type="Pfam" id="PF01588">
    <property type="entry name" value="tRNA_bind"/>
    <property type="match status" value="1"/>
</dbReference>
<keyword evidence="12 15" id="KW-0648">Protein biosynthesis</keyword>
<dbReference type="CDD" id="cd02796">
    <property type="entry name" value="tRNA_bind_bactPheRS"/>
    <property type="match status" value="1"/>
</dbReference>
<dbReference type="EMBL" id="CP021358">
    <property type="protein sequence ID" value="ART64477.1"/>
    <property type="molecule type" value="Genomic_DNA"/>
</dbReference>
<reference evidence="16 17" key="1">
    <citation type="submission" date="2017-05" db="EMBL/GenBank/DDBJ databases">
        <authorList>
            <person name="Song R."/>
            <person name="Chenine A.L."/>
            <person name="Ruprecht R.M."/>
        </authorList>
    </citation>
    <scope>NUCLEOTIDE SEQUENCE [LARGE SCALE GENOMIC DNA]</scope>
    <source>
        <strain evidence="16">SW32</strain>
    </source>
</reference>
<dbReference type="InterPro" id="IPR041616">
    <property type="entry name" value="PheRS_beta_core"/>
</dbReference>
<keyword evidence="6 15" id="KW-0436">Ligase</keyword>
<evidence type="ECO:0000256" key="1">
    <source>
        <dbReference type="ARBA" id="ARBA00004496"/>
    </source>
</evidence>
<dbReference type="FunFam" id="3.50.40.10:FF:000001">
    <property type="entry name" value="Phenylalanine--tRNA ligase beta subunit"/>
    <property type="match status" value="1"/>
</dbReference>
<dbReference type="PANTHER" id="PTHR10947">
    <property type="entry name" value="PHENYLALANYL-TRNA SYNTHETASE BETA CHAIN AND LEUCINE-RICH REPEAT-CONTAINING PROTEIN 47"/>
    <property type="match status" value="1"/>
</dbReference>
<keyword evidence="7 15" id="KW-0479">Metal-binding</keyword>
<evidence type="ECO:0000256" key="9">
    <source>
        <dbReference type="ARBA" id="ARBA00022840"/>
    </source>
</evidence>
<comment type="catalytic activity">
    <reaction evidence="14 15">
        <text>tRNA(Phe) + L-phenylalanine + ATP = L-phenylalanyl-tRNA(Phe) + AMP + diphosphate + H(+)</text>
        <dbReference type="Rhea" id="RHEA:19413"/>
        <dbReference type="Rhea" id="RHEA-COMP:9668"/>
        <dbReference type="Rhea" id="RHEA-COMP:9699"/>
        <dbReference type="ChEBI" id="CHEBI:15378"/>
        <dbReference type="ChEBI" id="CHEBI:30616"/>
        <dbReference type="ChEBI" id="CHEBI:33019"/>
        <dbReference type="ChEBI" id="CHEBI:58095"/>
        <dbReference type="ChEBI" id="CHEBI:78442"/>
        <dbReference type="ChEBI" id="CHEBI:78531"/>
        <dbReference type="ChEBI" id="CHEBI:456215"/>
        <dbReference type="EC" id="6.1.1.20"/>
    </reaction>
</comment>
<dbReference type="GO" id="GO:0005524">
    <property type="term" value="F:ATP binding"/>
    <property type="evidence" value="ECO:0007669"/>
    <property type="project" value="UniProtKB-UniRule"/>
</dbReference>
<dbReference type="SUPFAM" id="SSF55681">
    <property type="entry name" value="Class II aaRS and biotin synthetases"/>
    <property type="match status" value="1"/>
</dbReference>
<evidence type="ECO:0000256" key="2">
    <source>
        <dbReference type="ARBA" id="ARBA00008653"/>
    </source>
</evidence>
<protein>
    <recommendedName>
        <fullName evidence="15">Phenylalanine--tRNA ligase beta subunit</fullName>
        <ecNumber evidence="15">6.1.1.20</ecNumber>
    </recommendedName>
    <alternativeName>
        <fullName evidence="15">Phenylalanyl-tRNA synthetase beta subunit</fullName>
        <shortName evidence="15">PheRS</shortName>
    </alternativeName>
</protein>
<keyword evidence="11" id="KW-0694">RNA-binding</keyword>
<dbReference type="InterPro" id="IPR020825">
    <property type="entry name" value="Phe-tRNA_synthase-like_B3/B4"/>
</dbReference>
<evidence type="ECO:0000256" key="3">
    <source>
        <dbReference type="ARBA" id="ARBA00011209"/>
    </source>
</evidence>
<evidence type="ECO:0000256" key="6">
    <source>
        <dbReference type="ARBA" id="ARBA00022598"/>
    </source>
</evidence>
<dbReference type="NCBIfam" id="NF045760">
    <property type="entry name" value="YtpR"/>
    <property type="match status" value="1"/>
</dbReference>
<evidence type="ECO:0000313" key="16">
    <source>
        <dbReference type="EMBL" id="ART64477.1"/>
    </source>
</evidence>
<gene>
    <name evidence="15" type="primary">pheT</name>
    <name evidence="16" type="ORF">B9H00_16585</name>
</gene>
<keyword evidence="17" id="KW-1185">Reference proteome</keyword>
<dbReference type="FunFam" id="2.40.50.140:FF:000045">
    <property type="entry name" value="Phenylalanine--tRNA ligase beta subunit"/>
    <property type="match status" value="1"/>
</dbReference>
<keyword evidence="10 15" id="KW-0460">Magnesium</keyword>
<evidence type="ECO:0000256" key="8">
    <source>
        <dbReference type="ARBA" id="ARBA00022741"/>
    </source>
</evidence>
<keyword evidence="5" id="KW-0820">tRNA-binding</keyword>
<dbReference type="Gene3D" id="3.30.930.10">
    <property type="entry name" value="Bira Bifunctional Protein, Domain 2"/>
    <property type="match status" value="1"/>
</dbReference>
<evidence type="ECO:0000256" key="15">
    <source>
        <dbReference type="HAMAP-Rule" id="MF_00283"/>
    </source>
</evidence>
<keyword evidence="4 15" id="KW-0963">Cytoplasm</keyword>
<keyword evidence="13 15" id="KW-0030">Aminoacyl-tRNA synthetase</keyword>
<dbReference type="Pfam" id="PF17759">
    <property type="entry name" value="tRNA_synthFbeta"/>
    <property type="match status" value="1"/>
</dbReference>
<dbReference type="RefSeq" id="WP_086901593.1">
    <property type="nucleotide sequence ID" value="NZ_CP021358.1"/>
</dbReference>
<dbReference type="NCBIfam" id="TIGR00472">
    <property type="entry name" value="pheT_bact"/>
    <property type="match status" value="1"/>
</dbReference>
<evidence type="ECO:0000256" key="5">
    <source>
        <dbReference type="ARBA" id="ARBA00022555"/>
    </source>
</evidence>
<keyword evidence="9 15" id="KW-0067">ATP-binding</keyword>
<organism evidence="16 17">
    <name type="scientific">Kushneria marisflavi</name>
    <dbReference type="NCBI Taxonomy" id="157779"/>
    <lineage>
        <taxon>Bacteria</taxon>
        <taxon>Pseudomonadati</taxon>
        <taxon>Pseudomonadota</taxon>
        <taxon>Gammaproteobacteria</taxon>
        <taxon>Oceanospirillales</taxon>
        <taxon>Halomonadaceae</taxon>
        <taxon>Kushneria</taxon>
    </lineage>
</organism>
<dbReference type="AlphaFoldDB" id="A0A240USJ6"/>
<dbReference type="Gene3D" id="3.30.56.10">
    <property type="match status" value="2"/>
</dbReference>
<dbReference type="KEGG" id="kma:B9H00_16585"/>
<evidence type="ECO:0000256" key="11">
    <source>
        <dbReference type="ARBA" id="ARBA00022884"/>
    </source>
</evidence>
<dbReference type="CDD" id="cd00769">
    <property type="entry name" value="PheRS_beta_core"/>
    <property type="match status" value="1"/>
</dbReference>
<dbReference type="FunFam" id="3.30.930.10:FF:000022">
    <property type="entry name" value="Phenylalanine--tRNA ligase beta subunit"/>
    <property type="match status" value="1"/>
</dbReference>
<dbReference type="InterPro" id="IPR036690">
    <property type="entry name" value="Fdx_antiC-bd_sf"/>
</dbReference>
<feature type="binding site" evidence="15">
    <location>
        <position position="466"/>
    </location>
    <ligand>
        <name>Mg(2+)</name>
        <dbReference type="ChEBI" id="CHEBI:18420"/>
        <note>shared with alpha subunit</note>
    </ligand>
</feature>
<dbReference type="SUPFAM" id="SSF50249">
    <property type="entry name" value="Nucleic acid-binding proteins"/>
    <property type="match status" value="1"/>
</dbReference>
<dbReference type="SMART" id="SM00896">
    <property type="entry name" value="FDX-ACB"/>
    <property type="match status" value="1"/>
</dbReference>
<dbReference type="Gene3D" id="3.50.40.10">
    <property type="entry name" value="Phenylalanyl-trna Synthetase, Chain B, domain 3"/>
    <property type="match status" value="1"/>
</dbReference>
<name>A0A240USJ6_9GAMM</name>
<dbReference type="InterPro" id="IPR004532">
    <property type="entry name" value="Phe-tRNA-ligase_IIc_bsu_bact"/>
</dbReference>
<dbReference type="InterPro" id="IPR005146">
    <property type="entry name" value="B3/B4_tRNA-bd"/>
</dbReference>
<dbReference type="GO" id="GO:0006432">
    <property type="term" value="P:phenylalanyl-tRNA aminoacylation"/>
    <property type="evidence" value="ECO:0007669"/>
    <property type="project" value="UniProtKB-UniRule"/>
</dbReference>
<dbReference type="SMART" id="SM00874">
    <property type="entry name" value="B5"/>
    <property type="match status" value="1"/>
</dbReference>
<dbReference type="InterPro" id="IPR045864">
    <property type="entry name" value="aa-tRNA-synth_II/BPL/LPL"/>
</dbReference>
<dbReference type="Pfam" id="PF03484">
    <property type="entry name" value="B5"/>
    <property type="match status" value="1"/>
</dbReference>
<dbReference type="OrthoDB" id="9805455at2"/>
<comment type="similarity">
    <text evidence="2 15">Belongs to the phenylalanyl-tRNA synthetase beta subunit family. Type 1 subfamily.</text>
</comment>
<dbReference type="SUPFAM" id="SSF54991">
    <property type="entry name" value="Anticodon-binding domain of PheRS"/>
    <property type="match status" value="1"/>
</dbReference>
<proteinExistence type="inferred from homology"/>
<dbReference type="EC" id="6.1.1.20" evidence="15"/>
<dbReference type="InterPro" id="IPR045060">
    <property type="entry name" value="Phe-tRNA-ligase_IIc_bsu"/>
</dbReference>
<keyword evidence="8 15" id="KW-0547">Nucleotide-binding</keyword>
<feature type="binding site" evidence="15">
    <location>
        <position position="462"/>
    </location>
    <ligand>
        <name>Mg(2+)</name>
        <dbReference type="ChEBI" id="CHEBI:18420"/>
        <note>shared with alpha subunit</note>
    </ligand>
</feature>
<sequence>MKVSEQWLRQWVDVAQDVQAIADQITMAGLEVDAIEPVSPPFKGVVVAQVKEAAQHPDADRLRVCQLDDGSGQLQQVVCGAPNVAAGQKVALARPGAVLPGDFAIKEATLRGVASHGMICAESELGLVEEKSPGIWVLPENAPVGEDLRQWLGLDDHSIDVDLTPNRGDCLSVMGLAREIGVLNRVEVKTPEIVPVAAQIDERFDIHLDNADACPRYSARVVRDIDVSTPSPLWLTEYLRRCGLRSIDIVVDITNYVMLEFGQPMHAFDLERLQGHIEVRNARAGETLTLLDGQNVQLEENTLLIADSDGPLAIAGVMGGERSGVNRDTRHVLLESAFFAPLAVAGRARQYGLHTDASHRFERGVDPTLQVRALERATGLLVELAGGHPGPVIENTDQQALPDACQISLSAERVSRILGMTLEDDEIRDILTRLGMTLKACESGGWEVNVPAWRFDVRLEEDLVEELARIHGYNRLPVRYPQANLAPRREDGTRVSLDVIRQHLVARGYQEAITYSFVSDELQQAINPETVTPTLANPISSDMSVMRSSLWSGLSRALLHNLNRQQQRVRLFETGLVFNGEIDALTQTPMLGGMICGSRDPEGWTGRKEGVDFFDIKGDVERLLSLGGVEEEWRFEPGEHEALHPGQCARILRGERHAGWVGALHPAVRERLGIKPEVYVFELELATLQQGKLAAFSPLSRHPEVRRDLAMLVDENLPVQSLLDVIREQAGDALTDLRLFDVYQGAGVEEGRKSLALGLTWQHPSRTLTDIEINQTIDNIVAVSSERFGALLRN</sequence>
<dbReference type="PANTHER" id="PTHR10947:SF0">
    <property type="entry name" value="PHENYLALANINE--TRNA LIGASE BETA SUBUNIT"/>
    <property type="match status" value="1"/>
</dbReference>
<dbReference type="FunFam" id="3.30.56.10:FF:000002">
    <property type="entry name" value="Phenylalanine--tRNA ligase beta subunit"/>
    <property type="match status" value="1"/>
</dbReference>
<evidence type="ECO:0000256" key="12">
    <source>
        <dbReference type="ARBA" id="ARBA00022917"/>
    </source>
</evidence>
<dbReference type="SUPFAM" id="SSF46955">
    <property type="entry name" value="Putative DNA-binding domain"/>
    <property type="match status" value="1"/>
</dbReference>
<evidence type="ECO:0000256" key="4">
    <source>
        <dbReference type="ARBA" id="ARBA00022490"/>
    </source>
</evidence>
<dbReference type="Pfam" id="PF03147">
    <property type="entry name" value="FDX-ACB"/>
    <property type="match status" value="1"/>
</dbReference>
<dbReference type="InterPro" id="IPR009061">
    <property type="entry name" value="DNA-bd_dom_put_sf"/>
</dbReference>
<evidence type="ECO:0000256" key="13">
    <source>
        <dbReference type="ARBA" id="ARBA00023146"/>
    </source>
</evidence>
<evidence type="ECO:0000313" key="17">
    <source>
        <dbReference type="Proteomes" id="UP000194457"/>
    </source>
</evidence>
<accession>A0A240USJ6</accession>
<dbReference type="SMART" id="SM00873">
    <property type="entry name" value="B3_4"/>
    <property type="match status" value="1"/>
</dbReference>
<dbReference type="FunFam" id="3.30.70.380:FF:000001">
    <property type="entry name" value="Phenylalanine--tRNA ligase beta subunit"/>
    <property type="match status" value="1"/>
</dbReference>
<evidence type="ECO:0000256" key="7">
    <source>
        <dbReference type="ARBA" id="ARBA00022723"/>
    </source>
</evidence>
<evidence type="ECO:0000256" key="14">
    <source>
        <dbReference type="ARBA" id="ARBA00049255"/>
    </source>
</evidence>
<dbReference type="Pfam" id="PF03483">
    <property type="entry name" value="B3_4"/>
    <property type="match status" value="1"/>
</dbReference>
<dbReference type="InterPro" id="IPR002547">
    <property type="entry name" value="tRNA-bd_dom"/>
</dbReference>
<dbReference type="GO" id="GO:0009328">
    <property type="term" value="C:phenylalanine-tRNA ligase complex"/>
    <property type="evidence" value="ECO:0007669"/>
    <property type="project" value="TreeGrafter"/>
</dbReference>
<dbReference type="PROSITE" id="PS51483">
    <property type="entry name" value="B5"/>
    <property type="match status" value="1"/>
</dbReference>
<feature type="binding site" evidence="15">
    <location>
        <position position="465"/>
    </location>
    <ligand>
        <name>Mg(2+)</name>
        <dbReference type="ChEBI" id="CHEBI:18420"/>
        <note>shared with alpha subunit</note>
    </ligand>
</feature>